<accession>C2FSZ4</accession>
<evidence type="ECO:0000256" key="1">
    <source>
        <dbReference type="SAM" id="Phobius"/>
    </source>
</evidence>
<dbReference type="EMBL" id="ACHB01000007">
    <property type="protein sequence ID" value="EEI94118.1"/>
    <property type="molecule type" value="Genomic_DNA"/>
</dbReference>
<dbReference type="Proteomes" id="UP000006241">
    <property type="component" value="Unassembled WGS sequence"/>
</dbReference>
<evidence type="ECO:0000313" key="2">
    <source>
        <dbReference type="EMBL" id="EEI94118.1"/>
    </source>
</evidence>
<comment type="caution">
    <text evidence="2">The sequence shown here is derived from an EMBL/GenBank/DDBJ whole genome shotgun (WGS) entry which is preliminary data.</text>
</comment>
<protein>
    <submittedName>
        <fullName evidence="2">Uncharacterized protein</fullName>
    </submittedName>
</protein>
<sequence>MKHILIKLVLTFIIIDIILFILLMINGFFHINLYKGIVDYLFTIAGGITVLLLLILAFNILFYNKKNV</sequence>
<keyword evidence="1" id="KW-0472">Membrane</keyword>
<keyword evidence="1" id="KW-0812">Transmembrane</keyword>
<keyword evidence="1" id="KW-1133">Transmembrane helix</keyword>
<dbReference type="AlphaFoldDB" id="C2FSZ4"/>
<gene>
    <name evidence="2" type="ORF">HMPREF0765_0450</name>
</gene>
<evidence type="ECO:0000313" key="3">
    <source>
        <dbReference type="Proteomes" id="UP000006241"/>
    </source>
</evidence>
<feature type="transmembrane region" description="Helical" evidence="1">
    <location>
        <begin position="12"/>
        <end position="34"/>
    </location>
</feature>
<name>C2FSZ4_SPHSI</name>
<reference evidence="2 3" key="1">
    <citation type="submission" date="2009-01" db="EMBL/GenBank/DDBJ databases">
        <authorList>
            <person name="Qin X."/>
            <person name="Bachman B."/>
            <person name="Battles P."/>
            <person name="Bell A."/>
            <person name="Bess C."/>
            <person name="Bickham C."/>
            <person name="Chaboub L."/>
            <person name="Chen D."/>
            <person name="Coyle M."/>
            <person name="Deiros D.R."/>
            <person name="Dinh H."/>
            <person name="Forbes L."/>
            <person name="Fowler G."/>
            <person name="Francisco L."/>
            <person name="Fu Q."/>
            <person name="Gubbala S."/>
            <person name="Hale W."/>
            <person name="Han Y."/>
            <person name="Hemphill L."/>
            <person name="Highlander S.K."/>
            <person name="Hirani K."/>
            <person name="Hogues M."/>
            <person name="Jackson L."/>
            <person name="Jakkamsetti A."/>
            <person name="Javaid M."/>
            <person name="Jiang H."/>
            <person name="Korchina V."/>
            <person name="Kovar C."/>
            <person name="Lara F."/>
            <person name="Lee S."/>
            <person name="Mata R."/>
            <person name="Mathew T."/>
            <person name="Moen C."/>
            <person name="Morales K."/>
            <person name="Munidasa M."/>
            <person name="Nazareth L."/>
            <person name="Ngo R."/>
            <person name="Nguyen L."/>
            <person name="Okwuonu G."/>
            <person name="Ongeri F."/>
            <person name="Patil S."/>
            <person name="Petrosino J."/>
            <person name="Pham C."/>
            <person name="Pham P."/>
            <person name="Pu L.-L."/>
            <person name="Puazo M."/>
            <person name="Raj R."/>
            <person name="Reid J."/>
            <person name="Rouhana J."/>
            <person name="Saada N."/>
            <person name="Shang Y."/>
            <person name="Simmons D."/>
            <person name="Thornton R."/>
            <person name="Warren J."/>
            <person name="Weissenberger G."/>
            <person name="Zhang J."/>
            <person name="Zhang L."/>
            <person name="Zhou C."/>
            <person name="Zhu D."/>
            <person name="Muzny D."/>
            <person name="Worley K."/>
            <person name="Gibbs R."/>
        </authorList>
    </citation>
    <scope>NUCLEOTIDE SEQUENCE [LARGE SCALE GENOMIC DNA]</scope>
    <source>
        <strain evidence="2 3">ATCC 33300</strain>
    </source>
</reference>
<feature type="transmembrane region" description="Helical" evidence="1">
    <location>
        <begin position="40"/>
        <end position="63"/>
    </location>
</feature>
<proteinExistence type="predicted"/>
<dbReference type="HOGENOM" id="CLU_2791854_0_0_10"/>
<organism evidence="2 3">
    <name type="scientific">Sphingobacterium spiritivorum ATCC 33300</name>
    <dbReference type="NCBI Taxonomy" id="525372"/>
    <lineage>
        <taxon>Bacteria</taxon>
        <taxon>Pseudomonadati</taxon>
        <taxon>Bacteroidota</taxon>
        <taxon>Sphingobacteriia</taxon>
        <taxon>Sphingobacteriales</taxon>
        <taxon>Sphingobacteriaceae</taxon>
        <taxon>Sphingobacterium</taxon>
    </lineage>
</organism>